<reference evidence="2 3" key="1">
    <citation type="submission" date="2016-08" db="EMBL/GenBank/DDBJ databases">
        <title>Genome sequence of Clavibacter michiganensis spp. strain CASJ009.</title>
        <authorList>
            <person name="Thapa S.P."/>
            <person name="Coaker G."/>
        </authorList>
    </citation>
    <scope>NUCLEOTIDE SEQUENCE [LARGE SCALE GENOMIC DNA]</scope>
    <source>
        <strain evidence="2">CASJ009</strain>
    </source>
</reference>
<organism evidence="2 3">
    <name type="scientific">Clavibacter michiganensis</name>
    <dbReference type="NCBI Taxonomy" id="28447"/>
    <lineage>
        <taxon>Bacteria</taxon>
        <taxon>Bacillati</taxon>
        <taxon>Actinomycetota</taxon>
        <taxon>Actinomycetes</taxon>
        <taxon>Micrococcales</taxon>
        <taxon>Microbacteriaceae</taxon>
        <taxon>Clavibacter</taxon>
    </lineage>
</organism>
<gene>
    <name evidence="2" type="ORF">CMsap09_09415</name>
</gene>
<sequence>MSTSATRLISADDAVLLMVDHQSGLLQVVRDSPIAELRNNVAALAKAASLAGVPVVATASVPAGTNGPLIPEIFENAPHTRYVSRQGQINAWDVDDFRDAVAATGRRTLVIAGIMTSICVVEPTISALAEGYDVYAVIDASGAYSEASQRISIARLTAAGATVVDTEAVISELQHTWAREDYAAWGALHSQVIPSYFAAAELAGRATEEAIGGPGADAEVKWAAAQTREA</sequence>
<evidence type="ECO:0000313" key="3">
    <source>
        <dbReference type="Proteomes" id="UP000195106"/>
    </source>
</evidence>
<evidence type="ECO:0000259" key="1">
    <source>
        <dbReference type="Pfam" id="PF00857"/>
    </source>
</evidence>
<dbReference type="Proteomes" id="UP000195106">
    <property type="component" value="Unassembled WGS sequence"/>
</dbReference>
<evidence type="ECO:0000313" key="2">
    <source>
        <dbReference type="EMBL" id="OUE09151.1"/>
    </source>
</evidence>
<proteinExistence type="predicted"/>
<dbReference type="SUPFAM" id="SSF52499">
    <property type="entry name" value="Isochorismatase-like hydrolases"/>
    <property type="match status" value="1"/>
</dbReference>
<dbReference type="AlphaFoldDB" id="A0A251XUF3"/>
<accession>A0A251XUF3</accession>
<comment type="caution">
    <text evidence="2">The sequence shown here is derived from an EMBL/GenBank/DDBJ whole genome shotgun (WGS) entry which is preliminary data.</text>
</comment>
<name>A0A251XUF3_9MICO</name>
<dbReference type="RefSeq" id="WP_219818353.1">
    <property type="nucleotide sequence ID" value="NZ_PSTS01000004.1"/>
</dbReference>
<dbReference type="InterPro" id="IPR053152">
    <property type="entry name" value="Hydrolase_YcaC-like"/>
</dbReference>
<protein>
    <submittedName>
        <fullName evidence="2">Isochorismatase family protein</fullName>
    </submittedName>
</protein>
<dbReference type="Gene3D" id="3.40.50.850">
    <property type="entry name" value="Isochorismatase-like"/>
    <property type="match status" value="1"/>
</dbReference>
<dbReference type="Pfam" id="PF00857">
    <property type="entry name" value="Isochorismatase"/>
    <property type="match status" value="1"/>
</dbReference>
<dbReference type="PANTHER" id="PTHR43559:SF2">
    <property type="entry name" value="HOMOLOG OF SLSA IN STM"/>
    <property type="match status" value="1"/>
</dbReference>
<dbReference type="InterPro" id="IPR036380">
    <property type="entry name" value="Isochorismatase-like_sf"/>
</dbReference>
<dbReference type="InterPro" id="IPR000868">
    <property type="entry name" value="Isochorismatase-like_dom"/>
</dbReference>
<dbReference type="PANTHER" id="PTHR43559">
    <property type="entry name" value="HYDROLASE YCAC-RELATED"/>
    <property type="match status" value="1"/>
</dbReference>
<dbReference type="EMBL" id="MDHJ01000001">
    <property type="protein sequence ID" value="OUE09151.1"/>
    <property type="molecule type" value="Genomic_DNA"/>
</dbReference>
<feature type="domain" description="Isochorismatase-like" evidence="1">
    <location>
        <begin position="15"/>
        <end position="167"/>
    </location>
</feature>